<dbReference type="Proteomes" id="UP000030653">
    <property type="component" value="Unassembled WGS sequence"/>
</dbReference>
<organism evidence="2 3">
    <name type="scientific">Dacryopinax primogenitus (strain DJM 731)</name>
    <name type="common">Brown rot fungus</name>
    <dbReference type="NCBI Taxonomy" id="1858805"/>
    <lineage>
        <taxon>Eukaryota</taxon>
        <taxon>Fungi</taxon>
        <taxon>Dikarya</taxon>
        <taxon>Basidiomycota</taxon>
        <taxon>Agaricomycotina</taxon>
        <taxon>Dacrymycetes</taxon>
        <taxon>Dacrymycetales</taxon>
        <taxon>Dacrymycetaceae</taxon>
        <taxon>Dacryopinax</taxon>
    </lineage>
</organism>
<feature type="compositionally biased region" description="Pro residues" evidence="1">
    <location>
        <begin position="160"/>
        <end position="174"/>
    </location>
</feature>
<dbReference type="GeneID" id="63684396"/>
<dbReference type="AlphaFoldDB" id="M5FQN6"/>
<dbReference type="HOGENOM" id="CLU_1348885_0_0_1"/>
<feature type="region of interest" description="Disordered" evidence="1">
    <location>
        <begin position="145"/>
        <end position="203"/>
    </location>
</feature>
<reference evidence="2 3" key="1">
    <citation type="journal article" date="2012" name="Science">
        <title>The Paleozoic origin of enzymatic lignin decomposition reconstructed from 31 fungal genomes.</title>
        <authorList>
            <person name="Floudas D."/>
            <person name="Binder M."/>
            <person name="Riley R."/>
            <person name="Barry K."/>
            <person name="Blanchette R.A."/>
            <person name="Henrissat B."/>
            <person name="Martinez A.T."/>
            <person name="Otillar R."/>
            <person name="Spatafora J.W."/>
            <person name="Yadav J.S."/>
            <person name="Aerts A."/>
            <person name="Benoit I."/>
            <person name="Boyd A."/>
            <person name="Carlson A."/>
            <person name="Copeland A."/>
            <person name="Coutinho P.M."/>
            <person name="de Vries R.P."/>
            <person name="Ferreira P."/>
            <person name="Findley K."/>
            <person name="Foster B."/>
            <person name="Gaskell J."/>
            <person name="Glotzer D."/>
            <person name="Gorecki P."/>
            <person name="Heitman J."/>
            <person name="Hesse C."/>
            <person name="Hori C."/>
            <person name="Igarashi K."/>
            <person name="Jurgens J.A."/>
            <person name="Kallen N."/>
            <person name="Kersten P."/>
            <person name="Kohler A."/>
            <person name="Kuees U."/>
            <person name="Kumar T.K.A."/>
            <person name="Kuo A."/>
            <person name="LaButti K."/>
            <person name="Larrondo L.F."/>
            <person name="Lindquist E."/>
            <person name="Ling A."/>
            <person name="Lombard V."/>
            <person name="Lucas S."/>
            <person name="Lundell T."/>
            <person name="Martin R."/>
            <person name="McLaughlin D.J."/>
            <person name="Morgenstern I."/>
            <person name="Morin E."/>
            <person name="Murat C."/>
            <person name="Nagy L.G."/>
            <person name="Nolan M."/>
            <person name="Ohm R.A."/>
            <person name="Patyshakuliyeva A."/>
            <person name="Rokas A."/>
            <person name="Ruiz-Duenas F.J."/>
            <person name="Sabat G."/>
            <person name="Salamov A."/>
            <person name="Samejima M."/>
            <person name="Schmutz J."/>
            <person name="Slot J.C."/>
            <person name="St John F."/>
            <person name="Stenlid J."/>
            <person name="Sun H."/>
            <person name="Sun S."/>
            <person name="Syed K."/>
            <person name="Tsang A."/>
            <person name="Wiebenga A."/>
            <person name="Young D."/>
            <person name="Pisabarro A."/>
            <person name="Eastwood D.C."/>
            <person name="Martin F."/>
            <person name="Cullen D."/>
            <person name="Grigoriev I.V."/>
            <person name="Hibbett D.S."/>
        </authorList>
    </citation>
    <scope>NUCLEOTIDE SEQUENCE [LARGE SCALE GENOMIC DNA]</scope>
    <source>
        <strain evidence="2 3">DJM-731 SS1</strain>
    </source>
</reference>
<dbReference type="EMBL" id="JH795878">
    <property type="protein sequence ID" value="EJT97074.1"/>
    <property type="molecule type" value="Genomic_DNA"/>
</dbReference>
<dbReference type="RefSeq" id="XP_040623972.1">
    <property type="nucleotide sequence ID" value="XM_040769334.1"/>
</dbReference>
<feature type="compositionally biased region" description="Low complexity" evidence="1">
    <location>
        <begin position="175"/>
        <end position="188"/>
    </location>
</feature>
<evidence type="ECO:0000313" key="2">
    <source>
        <dbReference type="EMBL" id="EJT97074.1"/>
    </source>
</evidence>
<accession>M5FQN6</accession>
<name>M5FQN6_DACPD</name>
<protein>
    <submittedName>
        <fullName evidence="2">Uncharacterized protein</fullName>
    </submittedName>
</protein>
<keyword evidence="3" id="KW-1185">Reference proteome</keyword>
<evidence type="ECO:0000256" key="1">
    <source>
        <dbReference type="SAM" id="MobiDB-lite"/>
    </source>
</evidence>
<gene>
    <name evidence="2" type="ORF">DACRYDRAFT_112036</name>
</gene>
<evidence type="ECO:0000313" key="3">
    <source>
        <dbReference type="Proteomes" id="UP000030653"/>
    </source>
</evidence>
<proteinExistence type="predicted"/>
<sequence>MEKYTKFMIYNCAEWALDSLLNGLYSKPPSYLERNSTFVLITMSVDKVTRLVRQSGIERMDPSDPELSSRTERLKKSCCSACQPTCLMCWIVLSFIRLRYWKVSQGHNFVQLDRWGNWCDIPLLPIDALRDEMNRHTEWRSILEQQQAQSVPSDLAAARPVPPAVAGPSGPPSAGPSTRAAPPVAGPSRPAPAGPSTRIPRSS</sequence>